<feature type="region of interest" description="Disordered" evidence="9">
    <location>
        <begin position="593"/>
        <end position="644"/>
    </location>
</feature>
<evidence type="ECO:0000256" key="1">
    <source>
        <dbReference type="ARBA" id="ARBA00004170"/>
    </source>
</evidence>
<evidence type="ECO:0000259" key="10">
    <source>
        <dbReference type="PROSITE" id="PS51089"/>
    </source>
</evidence>
<dbReference type="PROSITE" id="PS51089">
    <property type="entry name" value="HP"/>
    <property type="match status" value="1"/>
</dbReference>
<reference evidence="11" key="1">
    <citation type="submission" date="2025-08" db="UniProtKB">
        <authorList>
            <consortium name="Ensembl"/>
        </authorList>
    </citation>
    <scope>IDENTIFICATION</scope>
</reference>
<evidence type="ECO:0000256" key="2">
    <source>
        <dbReference type="ARBA" id="ARBA00004245"/>
    </source>
</evidence>
<evidence type="ECO:0000256" key="8">
    <source>
        <dbReference type="ARBA" id="ARBA00023212"/>
    </source>
</evidence>
<dbReference type="InterPro" id="IPR029006">
    <property type="entry name" value="ADF-H/Gelsolin-like_dom_sf"/>
</dbReference>
<feature type="region of interest" description="Disordered" evidence="9">
    <location>
        <begin position="202"/>
        <end position="251"/>
    </location>
</feature>
<dbReference type="CDD" id="cd11288">
    <property type="entry name" value="gelsolin_S5_like"/>
    <property type="match status" value="1"/>
</dbReference>
<dbReference type="InterPro" id="IPR003128">
    <property type="entry name" value="Villin_headpiece"/>
</dbReference>
<keyword evidence="5" id="KW-0677">Repeat</keyword>
<sequence>MNRKERIARRLEGIDSDVLQNLPGCDGLVTNRMLEEDTPRYTRAADTCDPCTVSLQHYGKNDPNFPNLHSAEVQSRTHTVQPETVCSTGSTHVAELDSKAERIARYKAERRRQLAERYGISLDQELETDYTARFSKTSREPDGSDRQHRSKVEGGDGVEHNDYTPSHHVDRASSHIHSDPEYIRDRTEYISERERMMNLENQKRAKERDRLHGGGGVAPDPSAYMDVSGSARVPGKEPGAMGVPSSPNAGRRTMMPSPKQGASPGDLFIEQQAHNILQRHGSHLSPEPLSPEVDEEKLDERAKLSVAAKRSLFRELEKTSDGSILKAWSRNPAVERRLRRGQDRSRTQPVTSEEVVIAATLQASSQQSSKVREQAREVRLAQEAVETDRAHHASPGQDSLEEPDLSTLSLAEKMALFNRLAQPSSHGPRARGDTRSRRSNARYKTQPITLGEVEQLQPAGGARFASTSTSALRSSTVSTEHAGDIHLTMPNVSGPAYYEQTLSPPYQPQAAHQSPDVFPETQGEKQLLSMGKRKLPSPESMKQTPHAQPARDWEEYKGHNEALVTPQDPSETDGEHNSKAAISDLPVHTATVRAAAAVSQGPSSLRSGSLAPHTHTESAGHLSEDNRREDEQETDFKTEEGDKFSDIMSARQMSIKERLALLKKSGEEDWRNRINKKQDVVKVAVSERHAQLWEVEQSFKKKDPVFSSSFSCASESLDQIAILPKRMGNEVEESQQIERTEMSIQERKQLITAQEDAWKVKGYRASNDSTQFTVAGRMVKKGLAAPSVLTNPVLSPLSSKNKNASHTISKPHEEIEVRQDMKLESDKKLEKLESFLGRLNSKVSGLQEATIAVTEKSVKEVMTVDDEIFNKFYRHTEDMAKITSGVEINDDFDAIFGEQLPRLTSDMVQHKRAVRPTRNVQSSKNPLKMLAVREDIRHEYTEQRLNIGLLESKRMKQEKMNKNSGFSEVALAGLASKENFGSVSLRSVNASEQSSNNSAMPYKNLMLIQVKGRRHVQTRLVEPRASSLNSGDCFLLITPHYCFIWIGEFANVIEKAKAAELATFIQTKRDLGCRASYVQTIEEGANTHTHAAKEFWKILGGQASHQAAGTPEEDEFYESAVVETNCIYRLMEDKLVPEDDYWGRVPRCSMLNPKEVLVFDFGSEVYVWHGKEVTLAQRKVAFQLAKHLWNGTFDYTNCDINPLDPGECNALIPRKGQGRPDWAVFGRLTQHNETILFKEKFLDWTDSKKSTKKNGDSNVVENKEHRGGECRPYDASLMLTTVQTPVKTVLDGVNVGRGYGLVEGDEGRNFEISTLSVEVWHILEFDYSRLPKQSIGQFHEGDTYVVKWKYMISTAVGKRLHSERIIGPGKEKCCYFFWQGRNSTVNEKGTSALMTVELDEERGAQVQVQQGKEPPCFLQCFNGGMIVHAGKREEEEENAQNDWRLYCVRGEKPIEGHLLEVVCHCSSLRSRTSMILLNIPKASMYLWHGCKAQMHTRDVGRTAANKIKEQCPLEAGLHSSSKVSIQECDEGAEPQGFWEALGRRDRKAYDCMLQDPGKFNFTPRLFQLSSTSGEFVAVEFVYPSREPNLVNSMPFLQEDLYTATQPALFLVDNHHEVYLWQGWWPQDSESTGSARIRWDSDRKCSMETVLQYSKEKNEKKTPKSYLIHAGLEPLTFTNMFPSWEHREDITEITEKEAEVCDQIILVEDVLTRLCKTTYPVADLQARPLPEGVDPLRLEIYLSDEDFEKALEMTRSEYEALPGWKQVNVKKAKGLF</sequence>
<feature type="compositionally biased region" description="Basic and acidic residues" evidence="9">
    <location>
        <begin position="614"/>
        <end position="644"/>
    </location>
</feature>
<dbReference type="GO" id="GO:0051014">
    <property type="term" value="P:actin filament severing"/>
    <property type="evidence" value="ECO:0007669"/>
    <property type="project" value="TreeGrafter"/>
</dbReference>
<dbReference type="Pfam" id="PF00626">
    <property type="entry name" value="Gelsolin"/>
    <property type="match status" value="1"/>
</dbReference>
<dbReference type="SMART" id="SM00262">
    <property type="entry name" value="GEL"/>
    <property type="match status" value="5"/>
</dbReference>
<protein>
    <submittedName>
        <fullName evidence="11">Supervillin a</fullName>
    </submittedName>
</protein>
<evidence type="ECO:0000313" key="11">
    <source>
        <dbReference type="Ensembl" id="ENSCCRP00015093071.1"/>
    </source>
</evidence>
<comment type="similarity">
    <text evidence="3">Belongs to the villin/gelsolin family.</text>
</comment>
<dbReference type="Gene3D" id="1.10.950.10">
    <property type="entry name" value="Villin headpiece domain"/>
    <property type="match status" value="1"/>
</dbReference>
<organism evidence="11 12">
    <name type="scientific">Cyprinus carpio</name>
    <name type="common">Common carp</name>
    <dbReference type="NCBI Taxonomy" id="7962"/>
    <lineage>
        <taxon>Eukaryota</taxon>
        <taxon>Metazoa</taxon>
        <taxon>Chordata</taxon>
        <taxon>Craniata</taxon>
        <taxon>Vertebrata</taxon>
        <taxon>Euteleostomi</taxon>
        <taxon>Actinopterygii</taxon>
        <taxon>Neopterygii</taxon>
        <taxon>Teleostei</taxon>
        <taxon>Ostariophysi</taxon>
        <taxon>Cypriniformes</taxon>
        <taxon>Cyprinidae</taxon>
        <taxon>Cyprininae</taxon>
        <taxon>Cyprinus</taxon>
    </lineage>
</organism>
<dbReference type="GO" id="GO:0016020">
    <property type="term" value="C:membrane"/>
    <property type="evidence" value="ECO:0007669"/>
    <property type="project" value="UniProtKB-SubCell"/>
</dbReference>
<feature type="compositionally biased region" description="Basic and acidic residues" evidence="9">
    <location>
        <begin position="370"/>
        <end position="391"/>
    </location>
</feature>
<evidence type="ECO:0000256" key="7">
    <source>
        <dbReference type="ARBA" id="ARBA00023203"/>
    </source>
</evidence>
<dbReference type="Pfam" id="PF02209">
    <property type="entry name" value="VHP"/>
    <property type="match status" value="1"/>
</dbReference>
<dbReference type="SUPFAM" id="SSF47050">
    <property type="entry name" value="VHP, Villin headpiece domain"/>
    <property type="match status" value="1"/>
</dbReference>
<feature type="region of interest" description="Disordered" evidence="9">
    <location>
        <begin position="132"/>
        <end position="183"/>
    </location>
</feature>
<dbReference type="FunFam" id="1.10.950.10:FF:000003">
    <property type="entry name" value="supervillin isoform X2"/>
    <property type="match status" value="1"/>
</dbReference>
<evidence type="ECO:0000256" key="3">
    <source>
        <dbReference type="ARBA" id="ARBA00008418"/>
    </source>
</evidence>
<dbReference type="PANTHER" id="PTHR11977">
    <property type="entry name" value="VILLIN"/>
    <property type="match status" value="1"/>
</dbReference>
<keyword evidence="7" id="KW-0009">Actin-binding</keyword>
<feature type="compositionally biased region" description="Low complexity" evidence="9">
    <location>
        <begin position="466"/>
        <end position="479"/>
    </location>
</feature>
<name>A0A8C1YC53_CYPCA</name>
<dbReference type="Proteomes" id="UP000694700">
    <property type="component" value="Unplaced"/>
</dbReference>
<dbReference type="Ensembl" id="ENSCCRT00015096054.1">
    <property type="protein sequence ID" value="ENSCCRP00015093071.1"/>
    <property type="gene ID" value="ENSCCRG00015037501.1"/>
</dbReference>
<dbReference type="CDD" id="cd11289">
    <property type="entry name" value="gelsolin_S2_like"/>
    <property type="match status" value="1"/>
</dbReference>
<dbReference type="GO" id="GO:0051015">
    <property type="term" value="F:actin filament binding"/>
    <property type="evidence" value="ECO:0007669"/>
    <property type="project" value="InterPro"/>
</dbReference>
<evidence type="ECO:0000256" key="4">
    <source>
        <dbReference type="ARBA" id="ARBA00022490"/>
    </source>
</evidence>
<feature type="compositionally biased region" description="Basic and acidic residues" evidence="9">
    <location>
        <begin position="202"/>
        <end position="212"/>
    </location>
</feature>
<feature type="region of interest" description="Disordered" evidence="9">
    <location>
        <begin position="418"/>
        <end position="551"/>
    </location>
</feature>
<dbReference type="CDD" id="cd11280">
    <property type="entry name" value="gelsolin_like"/>
    <property type="match status" value="1"/>
</dbReference>
<feature type="domain" description="HP" evidence="10">
    <location>
        <begin position="1712"/>
        <end position="1775"/>
    </location>
</feature>
<dbReference type="GO" id="GO:0005737">
    <property type="term" value="C:cytoplasm"/>
    <property type="evidence" value="ECO:0007669"/>
    <property type="project" value="TreeGrafter"/>
</dbReference>
<evidence type="ECO:0000256" key="6">
    <source>
        <dbReference type="ARBA" id="ARBA00023136"/>
    </source>
</evidence>
<keyword evidence="4" id="KW-0963">Cytoplasm</keyword>
<keyword evidence="6" id="KW-0472">Membrane</keyword>
<dbReference type="Gene3D" id="3.40.20.10">
    <property type="entry name" value="Severin"/>
    <property type="match status" value="5"/>
</dbReference>
<dbReference type="GO" id="GO:0015629">
    <property type="term" value="C:actin cytoskeleton"/>
    <property type="evidence" value="ECO:0007669"/>
    <property type="project" value="TreeGrafter"/>
</dbReference>
<dbReference type="InterPro" id="IPR007122">
    <property type="entry name" value="Villin/Gelsolin"/>
</dbReference>
<dbReference type="SUPFAM" id="SSF55753">
    <property type="entry name" value="Actin depolymerizing proteins"/>
    <property type="match status" value="5"/>
</dbReference>
<dbReference type="GO" id="GO:0008154">
    <property type="term" value="P:actin polymerization or depolymerization"/>
    <property type="evidence" value="ECO:0007669"/>
    <property type="project" value="TreeGrafter"/>
</dbReference>
<accession>A0A8C1YC53</accession>
<feature type="compositionally biased region" description="Basic and acidic residues" evidence="9">
    <location>
        <begin position="137"/>
        <end position="183"/>
    </location>
</feature>
<evidence type="ECO:0000256" key="9">
    <source>
        <dbReference type="SAM" id="MobiDB-lite"/>
    </source>
</evidence>
<keyword evidence="8" id="KW-0206">Cytoskeleton</keyword>
<dbReference type="PANTHER" id="PTHR11977:SF86">
    <property type="entry name" value="SUPERVILLIN ISOFORM X1"/>
    <property type="match status" value="1"/>
</dbReference>
<comment type="subcellular location">
    <subcellularLocation>
        <location evidence="2">Cytoplasm</location>
        <location evidence="2">Cytoskeleton</location>
    </subcellularLocation>
    <subcellularLocation>
        <location evidence="1">Membrane</location>
        <topology evidence="1">Peripheral membrane protein</topology>
    </subcellularLocation>
</comment>
<dbReference type="InterPro" id="IPR007123">
    <property type="entry name" value="Gelsolin-like_dom"/>
</dbReference>
<dbReference type="InterPro" id="IPR036886">
    <property type="entry name" value="Villin_headpiece_dom_sf"/>
</dbReference>
<feature type="region of interest" description="Disordered" evidence="9">
    <location>
        <begin position="362"/>
        <end position="403"/>
    </location>
</feature>
<dbReference type="CDD" id="cd11293">
    <property type="entry name" value="gelsolin_S4_like"/>
    <property type="match status" value="1"/>
</dbReference>
<dbReference type="GO" id="GO:0005546">
    <property type="term" value="F:phosphatidylinositol-4,5-bisphosphate binding"/>
    <property type="evidence" value="ECO:0007669"/>
    <property type="project" value="TreeGrafter"/>
</dbReference>
<evidence type="ECO:0000313" key="12">
    <source>
        <dbReference type="Proteomes" id="UP000694700"/>
    </source>
</evidence>
<evidence type="ECO:0000256" key="5">
    <source>
        <dbReference type="ARBA" id="ARBA00022737"/>
    </source>
</evidence>
<dbReference type="GO" id="GO:0051016">
    <property type="term" value="P:barbed-end actin filament capping"/>
    <property type="evidence" value="ECO:0007669"/>
    <property type="project" value="TreeGrafter"/>
</dbReference>
<dbReference type="SMART" id="SM00153">
    <property type="entry name" value="VHP"/>
    <property type="match status" value="1"/>
</dbReference>
<proteinExistence type="inferred from homology"/>